<dbReference type="GO" id="GO:0005886">
    <property type="term" value="C:plasma membrane"/>
    <property type="evidence" value="ECO:0007669"/>
    <property type="project" value="TreeGrafter"/>
</dbReference>
<dbReference type="GO" id="GO:0003729">
    <property type="term" value="F:mRNA binding"/>
    <property type="evidence" value="ECO:0007669"/>
    <property type="project" value="TreeGrafter"/>
</dbReference>
<keyword evidence="1" id="KW-0694">RNA-binding</keyword>
<dbReference type="InterPro" id="IPR014720">
    <property type="entry name" value="dsRBD_dom"/>
</dbReference>
<dbReference type="WBParaSite" id="MCU_004855-RD">
    <property type="protein sequence ID" value="MCU_004855-RD"/>
    <property type="gene ID" value="MCU_004855"/>
</dbReference>
<dbReference type="Gene3D" id="3.30.160.20">
    <property type="match status" value="2"/>
</dbReference>
<dbReference type="PANTHER" id="PTHR46054:SF3">
    <property type="entry name" value="MATERNAL EFFECT PROTEIN STAUFEN"/>
    <property type="match status" value="1"/>
</dbReference>
<proteinExistence type="predicted"/>
<evidence type="ECO:0000256" key="1">
    <source>
        <dbReference type="PROSITE-ProRule" id="PRU00266"/>
    </source>
</evidence>
<dbReference type="PANTHER" id="PTHR46054">
    <property type="entry name" value="MATERNAL EFFECT PROTEIN STAUFEN"/>
    <property type="match status" value="1"/>
</dbReference>
<sequence>MLSMAREDVLIPPAHSLQALWDVCRREKLGFSQKVVDERGLPHERIFHVQTTVTGFHNMTQDLSFDGFGHSIKHAKRNSAFSALSSITQKGMTLVGKSTKNNELRNILKPHGPELLSSKTSYAELVKLGMLLKVPVRKIKIGVDFGVSFGGCDFFSPIGHEEASFKALCVIRSAVEMTNTIATQSFEWRLSILSYLQDISPAYKTVKHPSQCKVLVSCTVHPLLTMEASSKTLERTRERAARLMFNRLKGGGWTTSPSLQNLKKNLRTVPKKREDVSRGSEKYMGSLHPVERLDLNCRARGARAPVYTEEKQLTWFPQSTPTHRAKPLNPKCPLMKFRYLCQLGDAVILGTTCNNKRLAKRAAAEMALQWLGINPYPGVTPLASTSILHQSAQEYQRTNVKEMTVTFSSTKETFIFDSVFPSSAEFHLRNHTKKSHDFWKKSGHARAISRFCRPSASRKISRATGVTQLCGEYSETQESAKDLYAELKKFFSYDHDQEGVHHPEQISRASLPPQVEAISWHILSHLSHLLTCPTIDPDVDPQLLPVCEHLGAPCGSPVIHAVRFARHGTTLHEIGDKHAESILLPVFSDWKNKIQILPNGPICVSSHQNEKGDCFLSTSGN</sequence>
<dbReference type="PROSITE" id="PS50137">
    <property type="entry name" value="DS_RBD"/>
    <property type="match status" value="1"/>
</dbReference>
<dbReference type="SUPFAM" id="SSF54768">
    <property type="entry name" value="dsRNA-binding domain-like"/>
    <property type="match status" value="2"/>
</dbReference>
<protein>
    <submittedName>
        <fullName evidence="3">DRBM domain-containing protein</fullName>
    </submittedName>
</protein>
<name>A0A5K3F4T7_MESCO</name>
<dbReference type="GO" id="GO:0010494">
    <property type="term" value="C:cytoplasmic stress granule"/>
    <property type="evidence" value="ECO:0007669"/>
    <property type="project" value="TreeGrafter"/>
</dbReference>
<evidence type="ECO:0000313" key="3">
    <source>
        <dbReference type="WBParaSite" id="MCU_004855-RD"/>
    </source>
</evidence>
<dbReference type="GO" id="GO:0003725">
    <property type="term" value="F:double-stranded RNA binding"/>
    <property type="evidence" value="ECO:0007669"/>
    <property type="project" value="TreeGrafter"/>
</dbReference>
<dbReference type="GO" id="GO:0007281">
    <property type="term" value="P:germ cell development"/>
    <property type="evidence" value="ECO:0007669"/>
    <property type="project" value="TreeGrafter"/>
</dbReference>
<organism evidence="3">
    <name type="scientific">Mesocestoides corti</name>
    <name type="common">Flatworm</name>
    <dbReference type="NCBI Taxonomy" id="53468"/>
    <lineage>
        <taxon>Eukaryota</taxon>
        <taxon>Metazoa</taxon>
        <taxon>Spiralia</taxon>
        <taxon>Lophotrochozoa</taxon>
        <taxon>Platyhelminthes</taxon>
        <taxon>Cestoda</taxon>
        <taxon>Eucestoda</taxon>
        <taxon>Cyclophyllidea</taxon>
        <taxon>Mesocestoididae</taxon>
        <taxon>Mesocestoides</taxon>
    </lineage>
</organism>
<dbReference type="Pfam" id="PF00035">
    <property type="entry name" value="dsrm"/>
    <property type="match status" value="1"/>
</dbReference>
<dbReference type="InterPro" id="IPR051740">
    <property type="entry name" value="DRBM-containing_protein"/>
</dbReference>
<evidence type="ECO:0000259" key="2">
    <source>
        <dbReference type="PROSITE" id="PS50137"/>
    </source>
</evidence>
<dbReference type="GO" id="GO:0032839">
    <property type="term" value="C:dendrite cytoplasm"/>
    <property type="evidence" value="ECO:0007669"/>
    <property type="project" value="GOC"/>
</dbReference>
<dbReference type="GO" id="GO:0008298">
    <property type="term" value="P:intracellular mRNA localization"/>
    <property type="evidence" value="ECO:0007669"/>
    <property type="project" value="TreeGrafter"/>
</dbReference>
<accession>A0A5K3F4T7</accession>
<dbReference type="AlphaFoldDB" id="A0A5K3F4T7"/>
<feature type="domain" description="DRBM" evidence="2">
    <location>
        <begin position="15"/>
        <end position="89"/>
    </location>
</feature>
<dbReference type="GO" id="GO:0043025">
    <property type="term" value="C:neuronal cell body"/>
    <property type="evidence" value="ECO:0007669"/>
    <property type="project" value="TreeGrafter"/>
</dbReference>
<reference evidence="3" key="1">
    <citation type="submission" date="2019-11" db="UniProtKB">
        <authorList>
            <consortium name="WormBaseParasite"/>
        </authorList>
    </citation>
    <scope>IDENTIFICATION</scope>
</reference>
<dbReference type="GO" id="GO:0035418">
    <property type="term" value="P:protein localization to synapse"/>
    <property type="evidence" value="ECO:0007669"/>
    <property type="project" value="TreeGrafter"/>
</dbReference>
<dbReference type="GO" id="GO:0098964">
    <property type="term" value="P:anterograde dendritic transport of messenger ribonucleoprotein complex"/>
    <property type="evidence" value="ECO:0007669"/>
    <property type="project" value="TreeGrafter"/>
</dbReference>